<accession>A0A811ZIX8</accession>
<reference evidence="1" key="1">
    <citation type="submission" date="2020-12" db="EMBL/GenBank/DDBJ databases">
        <authorList>
            <consortium name="Molecular Ecology Group"/>
        </authorList>
    </citation>
    <scope>NUCLEOTIDE SEQUENCE</scope>
    <source>
        <strain evidence="1">TBG_1078</strain>
    </source>
</reference>
<name>A0A811ZIX8_NYCPR</name>
<dbReference type="Proteomes" id="UP000645828">
    <property type="component" value="Unassembled WGS sequence"/>
</dbReference>
<protein>
    <submittedName>
        <fullName evidence="1">(raccoon dog) hypothetical protein</fullName>
    </submittedName>
</protein>
<keyword evidence="2" id="KW-1185">Reference proteome</keyword>
<dbReference type="EMBL" id="CAJHUB010000768">
    <property type="protein sequence ID" value="CAD7688828.1"/>
    <property type="molecule type" value="Genomic_DNA"/>
</dbReference>
<comment type="caution">
    <text evidence="1">The sequence shown here is derived from an EMBL/GenBank/DDBJ whole genome shotgun (WGS) entry which is preliminary data.</text>
</comment>
<gene>
    <name evidence="1" type="ORF">NYPRO_LOCUS21622</name>
</gene>
<dbReference type="Gene3D" id="1.10.287.3980">
    <property type="match status" value="1"/>
</dbReference>
<organism evidence="1 2">
    <name type="scientific">Nyctereutes procyonoides</name>
    <name type="common">Raccoon dog</name>
    <name type="synonym">Canis procyonoides</name>
    <dbReference type="NCBI Taxonomy" id="34880"/>
    <lineage>
        <taxon>Eukaryota</taxon>
        <taxon>Metazoa</taxon>
        <taxon>Chordata</taxon>
        <taxon>Craniata</taxon>
        <taxon>Vertebrata</taxon>
        <taxon>Euteleostomi</taxon>
        <taxon>Mammalia</taxon>
        <taxon>Eutheria</taxon>
        <taxon>Laurasiatheria</taxon>
        <taxon>Carnivora</taxon>
        <taxon>Caniformia</taxon>
        <taxon>Canidae</taxon>
        <taxon>Nyctereutes</taxon>
    </lineage>
</organism>
<sequence length="83" mass="9399">MVGHELDRLWACQVAPAPGLAGAPHTSGLPTTQQNWRKVHGNEYQPNNIKSKHKPCWIWHLSTLSSIQIVLHHLHESRKSLSH</sequence>
<evidence type="ECO:0000313" key="2">
    <source>
        <dbReference type="Proteomes" id="UP000645828"/>
    </source>
</evidence>
<proteinExistence type="predicted"/>
<evidence type="ECO:0000313" key="1">
    <source>
        <dbReference type="EMBL" id="CAD7688828.1"/>
    </source>
</evidence>
<dbReference type="AlphaFoldDB" id="A0A811ZIX8"/>